<dbReference type="EMBL" id="KZ150163">
    <property type="protein sequence ID" value="PZC72676.1"/>
    <property type="molecule type" value="Genomic_DNA"/>
</dbReference>
<reference evidence="2 3" key="1">
    <citation type="journal article" date="2017" name="BMC Biol.">
        <title>Genomic innovations, transcriptional plasticity and gene loss underlying the evolution and divergence of two highly polyphagous and invasive Helicoverpa pest species.</title>
        <authorList>
            <person name="Pearce S.L."/>
            <person name="Clarke D.F."/>
            <person name="East P.D."/>
            <person name="Elfekih S."/>
            <person name="Gordon K.H."/>
            <person name="Jermiin L.S."/>
            <person name="McGaughran A."/>
            <person name="Oakeshott J.G."/>
            <person name="Papanikolaou A."/>
            <person name="Perera O.P."/>
            <person name="Rane R.V."/>
            <person name="Richards S."/>
            <person name="Tay W.T."/>
            <person name="Walsh T.K."/>
            <person name="Anderson A."/>
            <person name="Anderson C.J."/>
            <person name="Asgari S."/>
            <person name="Board P.G."/>
            <person name="Bretschneider A."/>
            <person name="Campbell P.M."/>
            <person name="Chertemps T."/>
            <person name="Christeller J.T."/>
            <person name="Coppin C.W."/>
            <person name="Downes S.J."/>
            <person name="Duan G."/>
            <person name="Farnsworth C.A."/>
            <person name="Good R.T."/>
            <person name="Han L.B."/>
            <person name="Han Y.C."/>
            <person name="Hatje K."/>
            <person name="Horne I."/>
            <person name="Huang Y.P."/>
            <person name="Hughes D.S."/>
            <person name="Jacquin-Joly E."/>
            <person name="James W."/>
            <person name="Jhangiani S."/>
            <person name="Kollmar M."/>
            <person name="Kuwar S.S."/>
            <person name="Li S."/>
            <person name="Liu N.Y."/>
            <person name="Maibeche M.T."/>
            <person name="Miller J.R."/>
            <person name="Montagne N."/>
            <person name="Perry T."/>
            <person name="Qu J."/>
            <person name="Song S.V."/>
            <person name="Sutton G.G."/>
            <person name="Vogel H."/>
            <person name="Walenz B.P."/>
            <person name="Xu W."/>
            <person name="Zhang H.J."/>
            <person name="Zou Z."/>
            <person name="Batterham P."/>
            <person name="Edwards O.R."/>
            <person name="Feyereisen R."/>
            <person name="Gibbs R.A."/>
            <person name="Heckel D.G."/>
            <person name="McGrath A."/>
            <person name="Robin C."/>
            <person name="Scherer S.E."/>
            <person name="Worley K.C."/>
            <person name="Wu Y.D."/>
        </authorList>
    </citation>
    <scope>NUCLEOTIDE SEQUENCE [LARGE SCALE GENOMIC DNA]</scope>
    <source>
        <strain evidence="2">Harm_GR_Male_#8</strain>
        <tissue evidence="2">Whole organism</tissue>
    </source>
</reference>
<name>A0A2W1BIM3_HELAM</name>
<dbReference type="OrthoDB" id="415822at2759"/>
<accession>A0A2W1BIM3</accession>
<keyword evidence="3" id="KW-1185">Reference proteome</keyword>
<proteinExistence type="predicted"/>
<evidence type="ECO:0000313" key="3">
    <source>
        <dbReference type="Proteomes" id="UP000249218"/>
    </source>
</evidence>
<evidence type="ECO:0000313" key="2">
    <source>
        <dbReference type="EMBL" id="PZC72676.1"/>
    </source>
</evidence>
<evidence type="ECO:0000256" key="1">
    <source>
        <dbReference type="SAM" id="MobiDB-lite"/>
    </source>
</evidence>
<sequence>MSGGIARLDKSGVTVHSPPPPPWDLEAQVLAEINSLRANARSSGDRAPPEFVRRWREKALENVHSEWKEKLASLDCAGNRANSERVGGKKERTAVLKHHTNSDKQCFGFGIR</sequence>
<protein>
    <submittedName>
        <fullName evidence="2">Uncharacterized protein</fullName>
    </submittedName>
</protein>
<organism evidence="2 3">
    <name type="scientific">Helicoverpa armigera</name>
    <name type="common">Cotton bollworm</name>
    <name type="synonym">Heliothis armigera</name>
    <dbReference type="NCBI Taxonomy" id="29058"/>
    <lineage>
        <taxon>Eukaryota</taxon>
        <taxon>Metazoa</taxon>
        <taxon>Ecdysozoa</taxon>
        <taxon>Arthropoda</taxon>
        <taxon>Hexapoda</taxon>
        <taxon>Insecta</taxon>
        <taxon>Pterygota</taxon>
        <taxon>Neoptera</taxon>
        <taxon>Endopterygota</taxon>
        <taxon>Lepidoptera</taxon>
        <taxon>Glossata</taxon>
        <taxon>Ditrysia</taxon>
        <taxon>Noctuoidea</taxon>
        <taxon>Noctuidae</taxon>
        <taxon>Heliothinae</taxon>
        <taxon>Helicoverpa</taxon>
    </lineage>
</organism>
<dbReference type="AlphaFoldDB" id="A0A2W1BIM3"/>
<gene>
    <name evidence="2" type="primary">HaOG210742</name>
    <name evidence="2" type="ORF">B5X24_HaOG210742</name>
</gene>
<feature type="region of interest" description="Disordered" evidence="1">
    <location>
        <begin position="1"/>
        <end position="22"/>
    </location>
</feature>
<dbReference type="Proteomes" id="UP000249218">
    <property type="component" value="Unassembled WGS sequence"/>
</dbReference>